<name>A0A1U7HC06_9CHRO</name>
<comment type="caution">
    <text evidence="2">The sequence shown here is derived from an EMBL/GenBank/DDBJ whole genome shotgun (WGS) entry which is preliminary data.</text>
</comment>
<protein>
    <recommendedName>
        <fullName evidence="4">Prepilin-type N-terminal cleavage/methylation domain-containing protein</fullName>
    </recommendedName>
</protein>
<evidence type="ECO:0000256" key="1">
    <source>
        <dbReference type="SAM" id="Phobius"/>
    </source>
</evidence>
<evidence type="ECO:0000313" key="2">
    <source>
        <dbReference type="EMBL" id="OKH21116.1"/>
    </source>
</evidence>
<dbReference type="NCBIfam" id="TIGR02532">
    <property type="entry name" value="IV_pilin_GFxxxE"/>
    <property type="match status" value="1"/>
</dbReference>
<proteinExistence type="predicted"/>
<accession>A0A1U7HC06</accession>
<dbReference type="PROSITE" id="PS00409">
    <property type="entry name" value="PROKAR_NTER_METHYL"/>
    <property type="match status" value="1"/>
</dbReference>
<evidence type="ECO:0008006" key="4">
    <source>
        <dbReference type="Google" id="ProtNLM"/>
    </source>
</evidence>
<keyword evidence="1" id="KW-0472">Membrane</keyword>
<reference evidence="2 3" key="1">
    <citation type="submission" date="2016-11" db="EMBL/GenBank/DDBJ databases">
        <title>Draft Genome Sequences of Nine Cyanobacterial Strains from Diverse Habitats.</title>
        <authorList>
            <person name="Zhu T."/>
            <person name="Hou S."/>
            <person name="Lu X."/>
            <person name="Hess W.R."/>
        </authorList>
    </citation>
    <scope>NUCLEOTIDE SEQUENCE [LARGE SCALE GENOMIC DNA]</scope>
    <source>
        <strain evidence="2 3">5.2 s.c.1</strain>
    </source>
</reference>
<dbReference type="STRING" id="247279.NIES1031_22260"/>
<dbReference type="InterPro" id="IPR012902">
    <property type="entry name" value="N_methyl_site"/>
</dbReference>
<keyword evidence="1" id="KW-1133">Transmembrane helix</keyword>
<dbReference type="AlphaFoldDB" id="A0A1U7HC06"/>
<keyword evidence="1" id="KW-0812">Transmembrane</keyword>
<sequence length="212" mass="23012">MHRSEEGLTLIESLVAIVIIGIVLAAIAPPLLIAAATRVQNQRTEQAMQLAQGEINRIRLIVERGSYEKAELPPITNATSIKDAPPPTRDTNGYIANSAAITVTRGFTVDIDNNGSADFVVQLFRKAGITSSGVENPNSTSSIPNAFQMGVRVYEYQAFQTGGSSALSTKRTLLRLTSQSNLQHPLAVLYTTVARNDLPMSLEEYRQLLNTN</sequence>
<dbReference type="Pfam" id="PF07963">
    <property type="entry name" value="N_methyl"/>
    <property type="match status" value="1"/>
</dbReference>
<organism evidence="2 3">
    <name type="scientific">Chroogloeocystis siderophila 5.2 s.c.1</name>
    <dbReference type="NCBI Taxonomy" id="247279"/>
    <lineage>
        <taxon>Bacteria</taxon>
        <taxon>Bacillati</taxon>
        <taxon>Cyanobacteriota</taxon>
        <taxon>Cyanophyceae</taxon>
        <taxon>Oscillatoriophycideae</taxon>
        <taxon>Chroococcales</taxon>
        <taxon>Chroococcaceae</taxon>
        <taxon>Chroogloeocystis</taxon>
    </lineage>
</organism>
<evidence type="ECO:0000313" key="3">
    <source>
        <dbReference type="Proteomes" id="UP000185984"/>
    </source>
</evidence>
<keyword evidence="3" id="KW-1185">Reference proteome</keyword>
<feature type="transmembrane region" description="Helical" evidence="1">
    <location>
        <begin position="14"/>
        <end position="36"/>
    </location>
</feature>
<gene>
    <name evidence="2" type="ORF">NIES1031_22260</name>
</gene>
<dbReference type="EMBL" id="MRCC01000030">
    <property type="protein sequence ID" value="OKH21116.1"/>
    <property type="molecule type" value="Genomic_DNA"/>
</dbReference>
<dbReference type="Gene3D" id="3.30.700.10">
    <property type="entry name" value="Glycoprotein, Type 4 Pilin"/>
    <property type="match status" value="1"/>
</dbReference>
<dbReference type="Proteomes" id="UP000185984">
    <property type="component" value="Unassembled WGS sequence"/>
</dbReference>